<protein>
    <recommendedName>
        <fullName evidence="1">SnoaL-like domain-containing protein</fullName>
    </recommendedName>
</protein>
<organism evidence="2 3">
    <name type="scientific">Fusarium albosuccineum</name>
    <dbReference type="NCBI Taxonomy" id="1237068"/>
    <lineage>
        <taxon>Eukaryota</taxon>
        <taxon>Fungi</taxon>
        <taxon>Dikarya</taxon>
        <taxon>Ascomycota</taxon>
        <taxon>Pezizomycotina</taxon>
        <taxon>Sordariomycetes</taxon>
        <taxon>Hypocreomycetidae</taxon>
        <taxon>Hypocreales</taxon>
        <taxon>Nectriaceae</taxon>
        <taxon>Fusarium</taxon>
        <taxon>Fusarium decemcellulare species complex</taxon>
    </lineage>
</organism>
<proteinExistence type="predicted"/>
<dbReference type="Pfam" id="PF12680">
    <property type="entry name" value="SnoaL_2"/>
    <property type="match status" value="2"/>
</dbReference>
<reference evidence="2 3" key="1">
    <citation type="submission" date="2020-01" db="EMBL/GenBank/DDBJ databases">
        <title>Identification and distribution of gene clusters putatively required for synthesis of sphingolipid metabolism inhibitors in phylogenetically diverse species of the filamentous fungus Fusarium.</title>
        <authorList>
            <person name="Kim H.-S."/>
            <person name="Busman M."/>
            <person name="Brown D.W."/>
            <person name="Divon H."/>
            <person name="Uhlig S."/>
            <person name="Proctor R.H."/>
        </authorList>
    </citation>
    <scope>NUCLEOTIDE SEQUENCE [LARGE SCALE GENOMIC DNA]</scope>
    <source>
        <strain evidence="2 3">NRRL 20459</strain>
    </source>
</reference>
<accession>A0A8H4L573</accession>
<feature type="domain" description="SnoaL-like" evidence="1">
    <location>
        <begin position="21"/>
        <end position="135"/>
    </location>
</feature>
<dbReference type="SUPFAM" id="SSF54427">
    <property type="entry name" value="NTF2-like"/>
    <property type="match status" value="2"/>
</dbReference>
<evidence type="ECO:0000313" key="3">
    <source>
        <dbReference type="Proteomes" id="UP000554235"/>
    </source>
</evidence>
<dbReference type="InterPro" id="IPR032710">
    <property type="entry name" value="NTF2-like_dom_sf"/>
</dbReference>
<evidence type="ECO:0000259" key="1">
    <source>
        <dbReference type="Pfam" id="PF12680"/>
    </source>
</evidence>
<sequence>MSSSANLALGTKSIRSRADLEDYVYNFNANNKAAYTAYYAKNAVFKFSSFPDRTLDEFLTWVDQIHSCMRETLNLKKVVFGQDAVATEMHTQFRGINDFETDNLDGRWGPVWPGNGPLVRMFVWYTLDKDGRIVELAEDASLMKQASRHAIRSREDLDHYLNAFNTNDFDTFPRYYTNDVTIVLDGKQTLKGKDTVVNFFRNAREKINEEVNIRSAILDKGGVALKSDIKFTAIVNIEDILHFGTGVRKGGGYEVQFLIYYELTPEGKIHYITAASSGPVKILNPA</sequence>
<dbReference type="EMBL" id="JAADYS010001520">
    <property type="protein sequence ID" value="KAF4462516.1"/>
    <property type="molecule type" value="Genomic_DNA"/>
</dbReference>
<gene>
    <name evidence="2" type="ORF">FALBO_10659</name>
</gene>
<evidence type="ECO:0000313" key="2">
    <source>
        <dbReference type="EMBL" id="KAF4462516.1"/>
    </source>
</evidence>
<dbReference type="Gene3D" id="3.10.450.50">
    <property type="match status" value="2"/>
</dbReference>
<dbReference type="Proteomes" id="UP000554235">
    <property type="component" value="Unassembled WGS sequence"/>
</dbReference>
<dbReference type="AlphaFoldDB" id="A0A8H4L573"/>
<comment type="caution">
    <text evidence="2">The sequence shown here is derived from an EMBL/GenBank/DDBJ whole genome shotgun (WGS) entry which is preliminary data.</text>
</comment>
<feature type="domain" description="SnoaL-like" evidence="1">
    <location>
        <begin position="159"/>
        <end position="269"/>
    </location>
</feature>
<dbReference type="OrthoDB" id="4270785at2759"/>
<name>A0A8H4L573_9HYPO</name>
<keyword evidence="3" id="KW-1185">Reference proteome</keyword>
<dbReference type="InterPro" id="IPR037401">
    <property type="entry name" value="SnoaL-like"/>
</dbReference>